<dbReference type="EMBL" id="CP001363">
    <property type="protein sequence ID" value="ACY91757.1"/>
    <property type="molecule type" value="Genomic_DNA"/>
</dbReference>
<dbReference type="Proteomes" id="UP000002695">
    <property type="component" value="Chromosome"/>
</dbReference>
<name>A0A0F6BB54_SALT1</name>
<dbReference type="HOGENOM" id="CLU_3172932_0_0_6"/>
<protein>
    <submittedName>
        <fullName evidence="1">Uncharacterized protein</fullName>
    </submittedName>
</protein>
<organism evidence="1 2">
    <name type="scientific">Salmonella typhimurium (strain 14028s / SGSC 2262)</name>
    <dbReference type="NCBI Taxonomy" id="588858"/>
    <lineage>
        <taxon>Bacteria</taxon>
        <taxon>Pseudomonadati</taxon>
        <taxon>Pseudomonadota</taxon>
        <taxon>Gammaproteobacteria</taxon>
        <taxon>Enterobacterales</taxon>
        <taxon>Enterobacteriaceae</taxon>
        <taxon>Salmonella</taxon>
    </lineage>
</organism>
<dbReference type="AlphaFoldDB" id="A0A0F6BB54"/>
<gene>
    <name evidence="1" type="ordered locus">STM14_5426</name>
</gene>
<dbReference type="KEGG" id="seo:STM14_5426"/>
<accession>A0A0F6BB54</accession>
<sequence length="47" mass="4990">MLSVIATRSDEIQNASLPVCVFTGSVFDYMKFSTSAAAVSIACLTSR</sequence>
<dbReference type="PATRIC" id="fig|588858.6.peg.4913"/>
<reference evidence="1 2" key="1">
    <citation type="journal article" date="2010" name="J. Bacteriol.">
        <title>Short-term signatures of evolutionary change in the Salmonella enterica serovar typhimurium 14028 genome.</title>
        <authorList>
            <person name="Jarvik T."/>
            <person name="Smillie C."/>
            <person name="Groisman E.A."/>
            <person name="Ochman H."/>
        </authorList>
    </citation>
    <scope>NUCLEOTIDE SEQUENCE [LARGE SCALE GENOMIC DNA]</scope>
    <source>
        <strain evidence="2">14028s / SGSC 2262</strain>
    </source>
</reference>
<proteinExistence type="predicted"/>
<keyword evidence="2" id="KW-1185">Reference proteome</keyword>
<evidence type="ECO:0000313" key="2">
    <source>
        <dbReference type="Proteomes" id="UP000002695"/>
    </source>
</evidence>
<evidence type="ECO:0000313" key="1">
    <source>
        <dbReference type="EMBL" id="ACY91757.1"/>
    </source>
</evidence>